<dbReference type="Gramene" id="ERN20591">
    <property type="protein sequence ID" value="ERN20591"/>
    <property type="gene ID" value="AMTR_s00070p00082730"/>
</dbReference>
<sequence>MARVGVTWEKASNGPLGRDRRALRASCKREREAKLLMCGSAHGNQGPIDPLRKTWKDMERERAEKVESQGLLWRDHGCRIWCDGGGGRSALWEGGIYNRDLPRDSVTCDCGTIIQVGGRTWQGSLLLFSNKVMDWPGK</sequence>
<reference evidence="2" key="1">
    <citation type="journal article" date="2013" name="Science">
        <title>The Amborella genome and the evolution of flowering plants.</title>
        <authorList>
            <consortium name="Amborella Genome Project"/>
        </authorList>
    </citation>
    <scope>NUCLEOTIDE SEQUENCE [LARGE SCALE GENOMIC DNA]</scope>
</reference>
<proteinExistence type="predicted"/>
<accession>U5D4S9</accession>
<dbReference type="HOGENOM" id="CLU_1857967_0_0_1"/>
<dbReference type="Proteomes" id="UP000017836">
    <property type="component" value="Unassembled WGS sequence"/>
</dbReference>
<evidence type="ECO:0000313" key="1">
    <source>
        <dbReference type="EMBL" id="ERN20591.1"/>
    </source>
</evidence>
<gene>
    <name evidence="1" type="ORF">AMTR_s00070p00082730</name>
</gene>
<keyword evidence="2" id="KW-1185">Reference proteome</keyword>
<dbReference type="AlphaFoldDB" id="U5D4S9"/>
<dbReference type="EMBL" id="KI392058">
    <property type="protein sequence ID" value="ERN20591.1"/>
    <property type="molecule type" value="Genomic_DNA"/>
</dbReference>
<name>U5D4S9_AMBTC</name>
<organism evidence="1 2">
    <name type="scientific">Amborella trichopoda</name>
    <dbReference type="NCBI Taxonomy" id="13333"/>
    <lineage>
        <taxon>Eukaryota</taxon>
        <taxon>Viridiplantae</taxon>
        <taxon>Streptophyta</taxon>
        <taxon>Embryophyta</taxon>
        <taxon>Tracheophyta</taxon>
        <taxon>Spermatophyta</taxon>
        <taxon>Magnoliopsida</taxon>
        <taxon>Amborellales</taxon>
        <taxon>Amborellaceae</taxon>
        <taxon>Amborella</taxon>
    </lineage>
</organism>
<protein>
    <submittedName>
        <fullName evidence="1">Uncharacterized protein</fullName>
    </submittedName>
</protein>
<evidence type="ECO:0000313" key="2">
    <source>
        <dbReference type="Proteomes" id="UP000017836"/>
    </source>
</evidence>